<feature type="compositionally biased region" description="Basic residues" evidence="1">
    <location>
        <begin position="1"/>
        <end position="10"/>
    </location>
</feature>
<feature type="domain" description="SAWADEE" evidence="2">
    <location>
        <begin position="29"/>
        <end position="173"/>
    </location>
</feature>
<dbReference type="InterPro" id="IPR032001">
    <property type="entry name" value="SAWADEE_dom"/>
</dbReference>
<accession>A0A0K9P6T7</accession>
<keyword evidence="4" id="KW-1185">Reference proteome</keyword>
<feature type="region of interest" description="Disordered" evidence="1">
    <location>
        <begin position="1"/>
        <end position="20"/>
    </location>
</feature>
<protein>
    <recommendedName>
        <fullName evidence="2">SAWADEE domain-containing protein</fullName>
    </recommendedName>
</protein>
<dbReference type="EMBL" id="LFYR01001101">
    <property type="protein sequence ID" value="KMZ64718.1"/>
    <property type="molecule type" value="Genomic_DNA"/>
</dbReference>
<dbReference type="PANTHER" id="PTHR36384:SF1">
    <property type="entry name" value="SAWADEE PROTEIN"/>
    <property type="match status" value="1"/>
</dbReference>
<organism evidence="3 4">
    <name type="scientific">Zostera marina</name>
    <name type="common">Eelgrass</name>
    <dbReference type="NCBI Taxonomy" id="29655"/>
    <lineage>
        <taxon>Eukaryota</taxon>
        <taxon>Viridiplantae</taxon>
        <taxon>Streptophyta</taxon>
        <taxon>Embryophyta</taxon>
        <taxon>Tracheophyta</taxon>
        <taxon>Spermatophyta</taxon>
        <taxon>Magnoliopsida</taxon>
        <taxon>Liliopsida</taxon>
        <taxon>Zosteraceae</taxon>
        <taxon>Zostera</taxon>
    </lineage>
</organism>
<comment type="caution">
    <text evidence="3">The sequence shown here is derived from an EMBL/GenBank/DDBJ whole genome shotgun (WGS) entry which is preliminary data.</text>
</comment>
<evidence type="ECO:0000259" key="2">
    <source>
        <dbReference type="Pfam" id="PF16719"/>
    </source>
</evidence>
<evidence type="ECO:0000256" key="1">
    <source>
        <dbReference type="SAM" id="MobiDB-lite"/>
    </source>
</evidence>
<gene>
    <name evidence="3" type="ORF">ZOSMA_350G00100</name>
</gene>
<dbReference type="PANTHER" id="PTHR36384">
    <property type="entry name" value="SAWADEE PROTEIN"/>
    <property type="match status" value="1"/>
</dbReference>
<proteinExistence type="predicted"/>
<name>A0A0K9P6T7_ZOSMR</name>
<dbReference type="AlphaFoldDB" id="A0A0K9P6T7"/>
<evidence type="ECO:0000313" key="3">
    <source>
        <dbReference type="EMBL" id="KMZ64718.1"/>
    </source>
</evidence>
<reference evidence="4" key="1">
    <citation type="journal article" date="2016" name="Nature">
        <title>The genome of the seagrass Zostera marina reveals angiosperm adaptation to the sea.</title>
        <authorList>
            <person name="Olsen J.L."/>
            <person name="Rouze P."/>
            <person name="Verhelst B."/>
            <person name="Lin Y.-C."/>
            <person name="Bayer T."/>
            <person name="Collen J."/>
            <person name="Dattolo E."/>
            <person name="De Paoli E."/>
            <person name="Dittami S."/>
            <person name="Maumus F."/>
            <person name="Michel G."/>
            <person name="Kersting A."/>
            <person name="Lauritano C."/>
            <person name="Lohaus R."/>
            <person name="Toepel M."/>
            <person name="Tonon T."/>
            <person name="Vanneste K."/>
            <person name="Amirebrahimi M."/>
            <person name="Brakel J."/>
            <person name="Bostroem C."/>
            <person name="Chovatia M."/>
            <person name="Grimwood J."/>
            <person name="Jenkins J.W."/>
            <person name="Jueterbock A."/>
            <person name="Mraz A."/>
            <person name="Stam W.T."/>
            <person name="Tice H."/>
            <person name="Bornberg-Bauer E."/>
            <person name="Green P.J."/>
            <person name="Pearson G.A."/>
            <person name="Procaccini G."/>
            <person name="Duarte C.M."/>
            <person name="Schmutz J."/>
            <person name="Reusch T.B.H."/>
            <person name="Van de Peer Y."/>
        </authorList>
    </citation>
    <scope>NUCLEOTIDE SEQUENCE [LARGE SCALE GENOMIC DNA]</scope>
    <source>
        <strain evidence="4">cv. Finnish</strain>
    </source>
</reference>
<sequence>MPKKLRKKKPPPSSTAPDNNQQELIVPGEVEFRCSEDDAWYTVSLRLEDGQCLRVSFTYFNGSTDENFTVEEFEDIDKLEIFRRRFRFSSVQLQDSDCWKMKKGMKICCSCNIVSTGALKFFDAVVRSVLRYDHEFPEIEEDEEEVCTCVFKILWQNGPHCGNITSSRIENICLIQEQTDNFHPDLTLFLNLAREKILLRTSAISDYISDKQMVDTFDKDTDLVSISLSSAVTDSSETYYSVFIENLEMDTSPKNIVDFVFKQTSVWSQALIFPSAFADIFQRGVIIVKTGQMIMKIINFLHDPSHTIVSSRGRPWIMLQKRWHCNSLGNVLLKNTLLHHFSQPHSNPDDLTGIKVVEEGSAEFERAKDLTDLFFEFYNHVNALHERFGIEQRKLFAS</sequence>
<dbReference type="OrthoDB" id="1866990at2759"/>
<dbReference type="Pfam" id="PF16719">
    <property type="entry name" value="SAWADEE"/>
    <property type="match status" value="1"/>
</dbReference>
<dbReference type="OMA" id="CHDESME"/>
<dbReference type="GO" id="GO:0003682">
    <property type="term" value="F:chromatin binding"/>
    <property type="evidence" value="ECO:0007669"/>
    <property type="project" value="InterPro"/>
</dbReference>
<dbReference type="Proteomes" id="UP000036987">
    <property type="component" value="Unassembled WGS sequence"/>
</dbReference>
<evidence type="ECO:0000313" key="4">
    <source>
        <dbReference type="Proteomes" id="UP000036987"/>
    </source>
</evidence>